<dbReference type="InterPro" id="IPR010090">
    <property type="entry name" value="Phage_tape_meas"/>
</dbReference>
<feature type="coiled-coil region" evidence="1">
    <location>
        <begin position="43"/>
        <end position="70"/>
    </location>
</feature>
<dbReference type="AlphaFoldDB" id="A0A378UGT1"/>
<dbReference type="Proteomes" id="UP000254651">
    <property type="component" value="Unassembled WGS sequence"/>
</dbReference>
<protein>
    <submittedName>
        <fullName evidence="3">Phage-related minor tail protein</fullName>
    </submittedName>
</protein>
<evidence type="ECO:0000256" key="1">
    <source>
        <dbReference type="SAM" id="Coils"/>
    </source>
</evidence>
<gene>
    <name evidence="3" type="ORF">NCTC10295_01101</name>
</gene>
<evidence type="ECO:0000313" key="3">
    <source>
        <dbReference type="EMBL" id="STZ76340.1"/>
    </source>
</evidence>
<organism evidence="3 4">
    <name type="scientific">Bergeriella denitrificans</name>
    <name type="common">Neisseria denitrificans</name>
    <dbReference type="NCBI Taxonomy" id="494"/>
    <lineage>
        <taxon>Bacteria</taxon>
        <taxon>Pseudomonadati</taxon>
        <taxon>Pseudomonadota</taxon>
        <taxon>Betaproteobacteria</taxon>
        <taxon>Neisseriales</taxon>
        <taxon>Neisseriaceae</taxon>
        <taxon>Bergeriella</taxon>
    </lineage>
</organism>
<dbReference type="EMBL" id="UGQS01000002">
    <property type="protein sequence ID" value="STZ76340.1"/>
    <property type="molecule type" value="Genomic_DNA"/>
</dbReference>
<reference evidence="3 4" key="1">
    <citation type="submission" date="2018-06" db="EMBL/GenBank/DDBJ databases">
        <authorList>
            <consortium name="Pathogen Informatics"/>
            <person name="Doyle S."/>
        </authorList>
    </citation>
    <scope>NUCLEOTIDE SEQUENCE [LARGE SCALE GENOMIC DNA]</scope>
    <source>
        <strain evidence="3 4">NCTC10295</strain>
    </source>
</reference>
<name>A0A378UGT1_BERDE</name>
<evidence type="ECO:0000259" key="2">
    <source>
        <dbReference type="Pfam" id="PF10145"/>
    </source>
</evidence>
<evidence type="ECO:0000313" key="4">
    <source>
        <dbReference type="Proteomes" id="UP000254651"/>
    </source>
</evidence>
<feature type="domain" description="Phage tail tape measure protein" evidence="2">
    <location>
        <begin position="180"/>
        <end position="375"/>
    </location>
</feature>
<keyword evidence="1" id="KW-0175">Coiled coil</keyword>
<sequence>MAAADMKISLVIAGKDEGARRLIASTEAHLQTFGKKLSELGKNQGVLRSAKQIKSEIQEAKRQYEALARSGKVAGNDLARAAVATRNRIRELNQELNNGIGLQSRFGKGLAVGGSVLAGSMAAIGVLKPAMESQKQLDANITQVAWQAYGEDNTKSVDWIANQGKAEIRALTLDLVEQNGGTADAALQLVNSMMANGMSFDEVKGAAHTSHRAMIASSEGIGNYNAADTAKLMKVLSDFGFKGQDLGKAFEYAMKSGMQGNFEIADMVRELPALLPAAKAAGMDGLQGFGFLLSTLQSAANKAGSNSEAANNVRNLLEKTLSADTTKRLTKMTHPDKPGQGIDWKGSVLKGKENGESAVQVLARLANTLLEKDTEYQAYKKRAEAGDKTAESQMNIMKGFVLSSLLPDIQAKGGLLAAADMEQVQGYMQGLLGLQATDSLVDKKNAVLQQGEAFKQEKAENVALLKQDVSAAIEAETAFKQLSAEYPNATLAIQTLAAAATAAGLSLGAMSLLGSGSGGIGGIFKGGAGAAGLLKAGGLAAAGVGGAWALYDSHDRIRRNSDKAFTEGGWESRAAGYAESALGGAALGMAVGSIIPGIGTAIGAAIGGGAGLIHAAIADSIRDTPAAAAAPAPLAPAAGIPAPLPVTPPAEPKEQVVPAVQAQTAAYTASIAGQTADYTAAVQAGSEAVAARVDQVAAAMASAQTTINNNMSVNIDGRVIANEVSRHQYAMFGRGAGQ</sequence>
<dbReference type="Pfam" id="PF10145">
    <property type="entry name" value="PhageMin_Tail"/>
    <property type="match status" value="1"/>
</dbReference>
<accession>A0A378UGT1</accession>
<proteinExistence type="predicted"/>
<keyword evidence="4" id="KW-1185">Reference proteome</keyword>